<dbReference type="RefSeq" id="XP_024737127.1">
    <property type="nucleotide sequence ID" value="XM_024883087.1"/>
</dbReference>
<name>A0A2J6TB52_9HELO</name>
<feature type="region of interest" description="Disordered" evidence="1">
    <location>
        <begin position="157"/>
        <end position="245"/>
    </location>
</feature>
<protein>
    <submittedName>
        <fullName evidence="2">Uncharacterized protein</fullName>
    </submittedName>
</protein>
<feature type="region of interest" description="Disordered" evidence="1">
    <location>
        <begin position="1"/>
        <end position="91"/>
    </location>
</feature>
<dbReference type="OrthoDB" id="3547251at2759"/>
<sequence>MADDIIEQIRPSRRLAPTKRTYEKMQGTSNRTGGLAKKSKLAVDNLATDALPKDGTREEPVTDESMSEPPGETSTNISATGKPATSEPTIDKSYIESPNTVETPKSFGAANLPASPTHIPIEGGGTMGLSPEGDMFPVTHGDGLTILDEYFEESAIGSGSVGNTGELGKSPTFMAESVEPTRPNTPGASTEPRHPPNAEINSSSSEALDVDPDPAVVSAEISESGSRTGLPGSLSTNPTSYPPSETHHINSVWDHDLTEYENFIADHNIKPTSGKSNVHVLRHGLKGQSDRNKSRFVSLVPYEGESGKRTLGARSGSTELLAVTPLAQFFLETSWVSFPGDFAIRIRSHRDLSQDQFQIFG</sequence>
<feature type="compositionally biased region" description="Polar residues" evidence="1">
    <location>
        <begin position="221"/>
        <end position="243"/>
    </location>
</feature>
<dbReference type="InParanoid" id="A0A2J6TB52"/>
<proteinExistence type="predicted"/>
<evidence type="ECO:0000313" key="3">
    <source>
        <dbReference type="Proteomes" id="UP000235371"/>
    </source>
</evidence>
<reference evidence="2 3" key="1">
    <citation type="submission" date="2016-04" db="EMBL/GenBank/DDBJ databases">
        <title>A degradative enzymes factory behind the ericoid mycorrhizal symbiosis.</title>
        <authorList>
            <consortium name="DOE Joint Genome Institute"/>
            <person name="Martino E."/>
            <person name="Morin E."/>
            <person name="Grelet G."/>
            <person name="Kuo A."/>
            <person name="Kohler A."/>
            <person name="Daghino S."/>
            <person name="Barry K."/>
            <person name="Choi C."/>
            <person name="Cichocki N."/>
            <person name="Clum A."/>
            <person name="Copeland A."/>
            <person name="Hainaut M."/>
            <person name="Haridas S."/>
            <person name="Labutti K."/>
            <person name="Lindquist E."/>
            <person name="Lipzen A."/>
            <person name="Khouja H.-R."/>
            <person name="Murat C."/>
            <person name="Ohm R."/>
            <person name="Olson A."/>
            <person name="Spatafora J."/>
            <person name="Veneault-Fourrey C."/>
            <person name="Henrissat B."/>
            <person name="Grigoriev I."/>
            <person name="Martin F."/>
            <person name="Perotto S."/>
        </authorList>
    </citation>
    <scope>NUCLEOTIDE SEQUENCE [LARGE SCALE GENOMIC DNA]</scope>
    <source>
        <strain evidence="2 3">E</strain>
    </source>
</reference>
<evidence type="ECO:0000256" key="1">
    <source>
        <dbReference type="SAM" id="MobiDB-lite"/>
    </source>
</evidence>
<evidence type="ECO:0000313" key="2">
    <source>
        <dbReference type="EMBL" id="PMD60223.1"/>
    </source>
</evidence>
<dbReference type="AlphaFoldDB" id="A0A2J6TB52"/>
<dbReference type="GeneID" id="36591164"/>
<feature type="compositionally biased region" description="Basic and acidic residues" evidence="1">
    <location>
        <begin position="51"/>
        <end position="60"/>
    </location>
</feature>
<dbReference type="EMBL" id="KZ613791">
    <property type="protein sequence ID" value="PMD60223.1"/>
    <property type="molecule type" value="Genomic_DNA"/>
</dbReference>
<gene>
    <name evidence="2" type="ORF">K444DRAFT_629625</name>
</gene>
<keyword evidence="3" id="KW-1185">Reference proteome</keyword>
<accession>A0A2J6TB52</accession>
<organism evidence="2 3">
    <name type="scientific">Hyaloscypha bicolor E</name>
    <dbReference type="NCBI Taxonomy" id="1095630"/>
    <lineage>
        <taxon>Eukaryota</taxon>
        <taxon>Fungi</taxon>
        <taxon>Dikarya</taxon>
        <taxon>Ascomycota</taxon>
        <taxon>Pezizomycotina</taxon>
        <taxon>Leotiomycetes</taxon>
        <taxon>Helotiales</taxon>
        <taxon>Hyaloscyphaceae</taxon>
        <taxon>Hyaloscypha</taxon>
        <taxon>Hyaloscypha bicolor</taxon>
    </lineage>
</organism>
<dbReference type="Proteomes" id="UP000235371">
    <property type="component" value="Unassembled WGS sequence"/>
</dbReference>
<dbReference type="STRING" id="1095630.A0A2J6TB52"/>